<proteinExistence type="predicted"/>
<evidence type="ECO:0000313" key="1">
    <source>
        <dbReference type="EMBL" id="PWR15953.1"/>
    </source>
</evidence>
<accession>A0A317DSR1</accession>
<organism evidence="1 2">
    <name type="scientific">Micromonospora sicca</name>
    <dbReference type="NCBI Taxonomy" id="2202420"/>
    <lineage>
        <taxon>Bacteria</taxon>
        <taxon>Bacillati</taxon>
        <taxon>Actinomycetota</taxon>
        <taxon>Actinomycetes</taxon>
        <taxon>Micromonosporales</taxon>
        <taxon>Micromonosporaceae</taxon>
        <taxon>Micromonospora</taxon>
    </lineage>
</organism>
<protein>
    <submittedName>
        <fullName evidence="1">Uncharacterized protein</fullName>
    </submittedName>
</protein>
<sequence length="93" mass="9841">MRRDDLGCCHRQSDLHRTVVNQAFQIRLVQLDRADQRGTDVDYGVLGKRAALLGGGPRVAGDPLAYPCGAIGHQGGDHVGVVGVGGESFPYLG</sequence>
<gene>
    <name evidence="1" type="ORF">DKT69_08295</name>
</gene>
<comment type="caution">
    <text evidence="1">The sequence shown here is derived from an EMBL/GenBank/DDBJ whole genome shotgun (WGS) entry which is preliminary data.</text>
</comment>
<dbReference type="EMBL" id="QGKS01000163">
    <property type="protein sequence ID" value="PWR15953.1"/>
    <property type="molecule type" value="Genomic_DNA"/>
</dbReference>
<evidence type="ECO:0000313" key="2">
    <source>
        <dbReference type="Proteomes" id="UP000246050"/>
    </source>
</evidence>
<dbReference type="AlphaFoldDB" id="A0A317DSR1"/>
<reference evidence="1 2" key="1">
    <citation type="submission" date="2018-05" db="EMBL/GenBank/DDBJ databases">
        <title>Micromonosporas from Atacama Desert.</title>
        <authorList>
            <person name="Carro L."/>
            <person name="Golinska P."/>
            <person name="Klenk H.-P."/>
            <person name="Goodfellow M."/>
        </authorList>
    </citation>
    <scope>NUCLEOTIDE SEQUENCE [LARGE SCALE GENOMIC DNA]</scope>
    <source>
        <strain evidence="1 2">4G51</strain>
    </source>
</reference>
<dbReference type="Proteomes" id="UP000246050">
    <property type="component" value="Unassembled WGS sequence"/>
</dbReference>
<name>A0A317DSR1_9ACTN</name>